<feature type="compositionally biased region" description="Polar residues" evidence="1">
    <location>
        <begin position="571"/>
        <end position="581"/>
    </location>
</feature>
<feature type="region of interest" description="Disordered" evidence="1">
    <location>
        <begin position="346"/>
        <end position="371"/>
    </location>
</feature>
<dbReference type="EMBL" id="GL883108">
    <property type="protein sequence ID" value="EGG06359.1"/>
    <property type="molecule type" value="Genomic_DNA"/>
</dbReference>
<dbReference type="InParanoid" id="F4RM39"/>
<dbReference type="RefSeq" id="XP_007410193.1">
    <property type="nucleotide sequence ID" value="XM_007410131.1"/>
</dbReference>
<evidence type="ECO:0000313" key="2">
    <source>
        <dbReference type="EMBL" id="EGG06359.1"/>
    </source>
</evidence>
<evidence type="ECO:0000313" key="3">
    <source>
        <dbReference type="Proteomes" id="UP000001072"/>
    </source>
</evidence>
<feature type="compositionally biased region" description="Polar residues" evidence="1">
    <location>
        <begin position="28"/>
        <end position="49"/>
    </location>
</feature>
<keyword evidence="3" id="KW-1185">Reference proteome</keyword>
<sequence length="748" mass="83487">MLEREGQELVSDQSQMLESLGKRVDLNVQVTSPQNQSPPNTEWSNANKTTPHDGPIAFKFADAEAVVKLLVPVAEKSGLRKQSNSLKPPIMHPPRKPNHHDDTSSGKQLKQPDKRYETLPAKHQSQQSRTLAPAFGPSTISQARSLRLEAKVPTSNQSQSSALPSYNNTQGQNPLAAILVDPPVPSALVAEPSCISLEKNPVSNYTPLAGPSHVALGKRPALNTLATIDVSGPHSPIAGPSRIPASHLSTSLSPPARPVDHQIRASVDSTGPHPHTHLRSKTPSGRRSSKASRNRHLNSPSSQLSRYKSPISNSSSSASEDEDLNSDDSFIDLEENLKYKRKRIDRRDKETRDRHVQSRLEKLAQTPVRPSPYDALSKSIQYYVKLLLGIQRKVKRDPSIISNSILPDPPSLTECEAWEQRKLDKRIWIENCVDQATYRYRRKYPNAKPSQILAVQADAAEEAVSNIQPSVFVLQIPSINPGLKYSIRELRTCEGALALAGFSRFTFDWRSSMKSAWNEAVAAIVLQEWAKCYARGGADAYLINSRQATAENQFLVLERWYEYKKRDYSSGLTEDSATTDADGQRGEDINPSIIKEDLRREKVARKNSKKRYFATNLKMYNILSDTAVHSEDEVDDSGTRHRVYIPWRSRALTHFLGELDKLYKLSQAGASARAYGLAIKVLDRGKYVQMEDDVKDVCYPPKGFPRSLTSSTFLNSLSRAEIAALQLSSTDYDIQGMVVKAQDWRRRV</sequence>
<feature type="region of interest" description="Disordered" evidence="1">
    <location>
        <begin position="149"/>
        <end position="168"/>
    </location>
</feature>
<protein>
    <submittedName>
        <fullName evidence="2">Uncharacterized protein</fullName>
    </submittedName>
</protein>
<accession>F4RM39</accession>
<name>F4RM39_MELLP</name>
<dbReference type="GeneID" id="18934215"/>
<dbReference type="VEuPathDB" id="FungiDB:MELLADRAFT_86522"/>
<feature type="compositionally biased region" description="Polar residues" evidence="1">
    <location>
        <begin position="297"/>
        <end position="306"/>
    </location>
</feature>
<feature type="compositionally biased region" description="Basic residues" evidence="1">
    <location>
        <begin position="287"/>
        <end position="296"/>
    </location>
</feature>
<dbReference type="eggNOG" id="ENOG502S3GF">
    <property type="taxonomic scope" value="Eukaryota"/>
</dbReference>
<dbReference type="Proteomes" id="UP000001072">
    <property type="component" value="Unassembled WGS sequence"/>
</dbReference>
<dbReference type="OrthoDB" id="10682236at2759"/>
<feature type="region of interest" description="Disordered" evidence="1">
    <location>
        <begin position="571"/>
        <end position="590"/>
    </location>
</feature>
<feature type="region of interest" description="Disordered" evidence="1">
    <location>
        <begin position="1"/>
        <end position="55"/>
    </location>
</feature>
<feature type="region of interest" description="Disordered" evidence="1">
    <location>
        <begin position="236"/>
        <end position="327"/>
    </location>
</feature>
<feature type="compositionally biased region" description="Basic and acidic residues" evidence="1">
    <location>
        <begin position="346"/>
        <end position="362"/>
    </location>
</feature>
<organism evidence="3">
    <name type="scientific">Melampsora larici-populina (strain 98AG31 / pathotype 3-4-7)</name>
    <name type="common">Poplar leaf rust fungus</name>
    <dbReference type="NCBI Taxonomy" id="747676"/>
    <lineage>
        <taxon>Eukaryota</taxon>
        <taxon>Fungi</taxon>
        <taxon>Dikarya</taxon>
        <taxon>Basidiomycota</taxon>
        <taxon>Pucciniomycotina</taxon>
        <taxon>Pucciniomycetes</taxon>
        <taxon>Pucciniales</taxon>
        <taxon>Melampsoraceae</taxon>
        <taxon>Melampsora</taxon>
    </lineage>
</organism>
<feature type="compositionally biased region" description="Basic and acidic residues" evidence="1">
    <location>
        <begin position="99"/>
        <end position="112"/>
    </location>
</feature>
<evidence type="ECO:0000256" key="1">
    <source>
        <dbReference type="SAM" id="MobiDB-lite"/>
    </source>
</evidence>
<dbReference type="KEGG" id="mlr:MELLADRAFT_86522"/>
<gene>
    <name evidence="2" type="ORF">MELLADRAFT_86522</name>
</gene>
<proteinExistence type="predicted"/>
<dbReference type="AlphaFoldDB" id="F4RM39"/>
<feature type="compositionally biased region" description="Polar residues" evidence="1">
    <location>
        <begin position="153"/>
        <end position="168"/>
    </location>
</feature>
<reference evidence="3" key="1">
    <citation type="journal article" date="2011" name="Proc. Natl. Acad. Sci. U.S.A.">
        <title>Obligate biotrophy features unraveled by the genomic analysis of rust fungi.</title>
        <authorList>
            <person name="Duplessis S."/>
            <person name="Cuomo C.A."/>
            <person name="Lin Y.-C."/>
            <person name="Aerts A."/>
            <person name="Tisserant E."/>
            <person name="Veneault-Fourrey C."/>
            <person name="Joly D.L."/>
            <person name="Hacquard S."/>
            <person name="Amselem J."/>
            <person name="Cantarel B.L."/>
            <person name="Chiu R."/>
            <person name="Coutinho P.M."/>
            <person name="Feau N."/>
            <person name="Field M."/>
            <person name="Frey P."/>
            <person name="Gelhaye E."/>
            <person name="Goldberg J."/>
            <person name="Grabherr M.G."/>
            <person name="Kodira C.D."/>
            <person name="Kohler A."/>
            <person name="Kuees U."/>
            <person name="Lindquist E.A."/>
            <person name="Lucas S.M."/>
            <person name="Mago R."/>
            <person name="Mauceli E."/>
            <person name="Morin E."/>
            <person name="Murat C."/>
            <person name="Pangilinan J.L."/>
            <person name="Park R."/>
            <person name="Pearson M."/>
            <person name="Quesneville H."/>
            <person name="Rouhier N."/>
            <person name="Sakthikumar S."/>
            <person name="Salamov A.A."/>
            <person name="Schmutz J."/>
            <person name="Selles B."/>
            <person name="Shapiro H."/>
            <person name="Tanguay P."/>
            <person name="Tuskan G.A."/>
            <person name="Henrissat B."/>
            <person name="Van de Peer Y."/>
            <person name="Rouze P."/>
            <person name="Ellis J.G."/>
            <person name="Dodds P.N."/>
            <person name="Schein J.E."/>
            <person name="Zhong S."/>
            <person name="Hamelin R.C."/>
            <person name="Grigoriev I.V."/>
            <person name="Szabo L.J."/>
            <person name="Martin F."/>
        </authorList>
    </citation>
    <scope>NUCLEOTIDE SEQUENCE [LARGE SCALE GENOMIC DNA]</scope>
    <source>
        <strain evidence="3">98AG31 / pathotype 3-4-7</strain>
    </source>
</reference>
<feature type="region of interest" description="Disordered" evidence="1">
    <location>
        <begin position="74"/>
        <end position="112"/>
    </location>
</feature>
<dbReference type="HOGENOM" id="CLU_371744_0_0_1"/>